<proteinExistence type="predicted"/>
<feature type="region of interest" description="Disordered" evidence="1">
    <location>
        <begin position="615"/>
        <end position="634"/>
    </location>
</feature>
<dbReference type="Proteomes" id="UP001221142">
    <property type="component" value="Unassembled WGS sequence"/>
</dbReference>
<keyword evidence="3" id="KW-1185">Reference proteome</keyword>
<protein>
    <submittedName>
        <fullName evidence="2">Uncharacterized protein</fullName>
    </submittedName>
</protein>
<name>A0AAD7CI21_9AGAR</name>
<dbReference type="Gene3D" id="3.60.130.30">
    <property type="match status" value="1"/>
</dbReference>
<reference evidence="2" key="1">
    <citation type="submission" date="2023-03" db="EMBL/GenBank/DDBJ databases">
        <title>Massive genome expansion in bonnet fungi (Mycena s.s.) driven by repeated elements and novel gene families across ecological guilds.</title>
        <authorList>
            <consortium name="Lawrence Berkeley National Laboratory"/>
            <person name="Harder C.B."/>
            <person name="Miyauchi S."/>
            <person name="Viragh M."/>
            <person name="Kuo A."/>
            <person name="Thoen E."/>
            <person name="Andreopoulos B."/>
            <person name="Lu D."/>
            <person name="Skrede I."/>
            <person name="Drula E."/>
            <person name="Henrissat B."/>
            <person name="Morin E."/>
            <person name="Kohler A."/>
            <person name="Barry K."/>
            <person name="LaButti K."/>
            <person name="Morin E."/>
            <person name="Salamov A."/>
            <person name="Lipzen A."/>
            <person name="Mereny Z."/>
            <person name="Hegedus B."/>
            <person name="Baldrian P."/>
            <person name="Stursova M."/>
            <person name="Weitz H."/>
            <person name="Taylor A."/>
            <person name="Grigoriev I.V."/>
            <person name="Nagy L.G."/>
            <person name="Martin F."/>
            <person name="Kauserud H."/>
        </authorList>
    </citation>
    <scope>NUCLEOTIDE SEQUENCE</scope>
    <source>
        <strain evidence="2">9284</strain>
    </source>
</reference>
<feature type="region of interest" description="Disordered" evidence="1">
    <location>
        <begin position="240"/>
        <end position="332"/>
    </location>
</feature>
<feature type="compositionally biased region" description="Gly residues" evidence="1">
    <location>
        <begin position="240"/>
        <end position="253"/>
    </location>
</feature>
<evidence type="ECO:0000313" key="2">
    <source>
        <dbReference type="EMBL" id="KAJ7649690.1"/>
    </source>
</evidence>
<sequence>MPFIVPDDLADLFTAYVASQGDALPPSFASIGNRLSAVFTVPASVPRNDVAATRRHPSTEIPSTTSLSTLQSAPVPSVRRGRVLERARSVPIENSWASRDTLSTPPRELFTPLPTLPAPRHAPLTPPSPQGSLDTQNTLAAPPGDTPPRFLSPLIVPGSPVSTLPQKRSSTAAGFGEGADDDDYWQGDEDEDAEDPEDAEDTPSRRLWPLPTMDWVRRERERQQKDDEWTGIRMVIRGGAGGAGGGHGAGAAGGPVNAQPTKKCKGRRGDAPRRGQAADIGYMPAVGGAQQGDEEEEDNSSGMGRGRRGLGGRGRGRGGAQGGSKHSKKGGKEAWRVDDVVVPVMQEPGILLAKLLAIFTSAHRERLDKLLQGPPDSSVFQTTSFDTASVAARIHTYQADIHFKELHLMLDYIQLALNCDSERAEYQLKNLPKKHSSYEVLATKYAPPGVAARTFQDWVHFGKRLVILSAAGSLYLLPILAVLNLRTDFLTHAGPEQLLVLANALRRVKEGQWDAGVQQLMVPLFHMRHLSGGYLSTLRLHRNVPKMEGAPPEVISFGFSEWETSDKVFDSVETNYPRLARRSDAWTSSSVPAWLVLPSPSLGPLRTIRTPLRLQKSPSPVNEENRDEFTEEERLKAERGEVASSLDDLEKKLQDLHFGGTCKLGQYVRINTDILEGQALRIEDANAKLLALVFSVPPEYRKLLEDAILRIHICMPGEFTDADSRERFFRYLACHYSWYARYGEKGTGAPTDAHPDTLRKGQGRVNFEQRNARRSKDMKNPNEYPLLVEAYMDFFEILRVALKQYLPAEYDELSIFVEHLPLGASSPCFPFGGFVINLRACTWAHRDVGDKILCFVIPFGNFQGGGLCLYEAGLCLDLKMGDGLVFPSCDLTHFNLHFTGMRGTLVLHSDRHGDQWVDDFNGWASHFVRH</sequence>
<feature type="compositionally biased region" description="Basic and acidic residues" evidence="1">
    <location>
        <begin position="623"/>
        <end position="634"/>
    </location>
</feature>
<feature type="region of interest" description="Disordered" evidence="1">
    <location>
        <begin position="49"/>
        <end position="80"/>
    </location>
</feature>
<dbReference type="EMBL" id="JARKIF010000001">
    <property type="protein sequence ID" value="KAJ7649690.1"/>
    <property type="molecule type" value="Genomic_DNA"/>
</dbReference>
<organism evidence="2 3">
    <name type="scientific">Roridomyces roridus</name>
    <dbReference type="NCBI Taxonomy" id="1738132"/>
    <lineage>
        <taxon>Eukaryota</taxon>
        <taxon>Fungi</taxon>
        <taxon>Dikarya</taxon>
        <taxon>Basidiomycota</taxon>
        <taxon>Agaricomycotina</taxon>
        <taxon>Agaricomycetes</taxon>
        <taxon>Agaricomycetidae</taxon>
        <taxon>Agaricales</taxon>
        <taxon>Marasmiineae</taxon>
        <taxon>Mycenaceae</taxon>
        <taxon>Roridomyces</taxon>
    </lineage>
</organism>
<evidence type="ECO:0000313" key="3">
    <source>
        <dbReference type="Proteomes" id="UP001221142"/>
    </source>
</evidence>
<comment type="caution">
    <text evidence="2">The sequence shown here is derived from an EMBL/GenBank/DDBJ whole genome shotgun (WGS) entry which is preliminary data.</text>
</comment>
<feature type="compositionally biased region" description="Polar residues" evidence="1">
    <location>
        <begin position="60"/>
        <end position="74"/>
    </location>
</feature>
<feature type="compositionally biased region" description="Polar residues" evidence="1">
    <location>
        <begin position="130"/>
        <end position="139"/>
    </location>
</feature>
<feature type="region of interest" description="Disordered" evidence="1">
    <location>
        <begin position="97"/>
        <end position="208"/>
    </location>
</feature>
<feature type="compositionally biased region" description="Acidic residues" evidence="1">
    <location>
        <begin position="178"/>
        <end position="201"/>
    </location>
</feature>
<dbReference type="AlphaFoldDB" id="A0AAD7CI21"/>
<accession>A0AAD7CI21</accession>
<feature type="compositionally biased region" description="Basic residues" evidence="1">
    <location>
        <begin position="305"/>
        <end position="316"/>
    </location>
</feature>
<feature type="compositionally biased region" description="Polar residues" evidence="1">
    <location>
        <begin position="160"/>
        <end position="171"/>
    </location>
</feature>
<gene>
    <name evidence="2" type="ORF">FB45DRAFT_1075268</name>
</gene>
<evidence type="ECO:0000256" key="1">
    <source>
        <dbReference type="SAM" id="MobiDB-lite"/>
    </source>
</evidence>